<organism evidence="1 2">
    <name type="scientific">Staphylococcus hyicus</name>
    <dbReference type="NCBI Taxonomy" id="1284"/>
    <lineage>
        <taxon>Bacteria</taxon>
        <taxon>Bacillati</taxon>
        <taxon>Bacillota</taxon>
        <taxon>Bacilli</taxon>
        <taxon>Bacillales</taxon>
        <taxon>Staphylococcaceae</taxon>
        <taxon>Staphylococcus</taxon>
    </lineage>
</organism>
<dbReference type="Proteomes" id="UP001234913">
    <property type="component" value="Chromosome"/>
</dbReference>
<keyword evidence="2" id="KW-1185">Reference proteome</keyword>
<name>A0ACD5FNQ7_STAHY</name>
<accession>A0ACD5FNQ7</accession>
<dbReference type="EMBL" id="CP171742">
    <property type="protein sequence ID" value="XKR69653.1"/>
    <property type="molecule type" value="Genomic_DNA"/>
</dbReference>
<reference evidence="1" key="1">
    <citation type="submission" date="2024-09" db="EMBL/GenBank/DDBJ databases">
        <authorList>
            <person name="Gagne-Thivierge C."/>
        </authorList>
    </citation>
    <scope>NUCLEOTIDE SEQUENCE</scope>
    <source>
        <strain evidence="1">SC310</strain>
    </source>
</reference>
<protein>
    <submittedName>
        <fullName evidence="1">Uncharacterized protein</fullName>
    </submittedName>
</protein>
<evidence type="ECO:0000313" key="2">
    <source>
        <dbReference type="Proteomes" id="UP001234913"/>
    </source>
</evidence>
<sequence length="81" mass="9481">MKENQFNTFKSLVSNQIEIIKNMSEVQQEELHGATIELLTIVSTTKALTNLKEEKLIDYIENQTGLMYSEILNIEEQYYHI</sequence>
<evidence type="ECO:0000313" key="1">
    <source>
        <dbReference type="EMBL" id="XKR69653.1"/>
    </source>
</evidence>
<proteinExistence type="predicted"/>
<gene>
    <name evidence="1" type="ORF">QUC96_002025</name>
</gene>